<dbReference type="GO" id="GO:0106300">
    <property type="term" value="P:protein-DNA covalent cross-linking repair"/>
    <property type="evidence" value="ECO:0007669"/>
    <property type="project" value="InterPro"/>
</dbReference>
<dbReference type="AlphaFoldDB" id="A0A9R0J153"/>
<evidence type="ECO:0000256" key="4">
    <source>
        <dbReference type="ARBA" id="ARBA00022801"/>
    </source>
</evidence>
<feature type="compositionally biased region" description="Polar residues" evidence="8">
    <location>
        <begin position="288"/>
        <end position="311"/>
    </location>
</feature>
<dbReference type="GO" id="GO:0003697">
    <property type="term" value="F:single-stranded DNA binding"/>
    <property type="evidence" value="ECO:0007669"/>
    <property type="project" value="InterPro"/>
</dbReference>
<evidence type="ECO:0000313" key="10">
    <source>
        <dbReference type="RefSeq" id="XP_021858110.2"/>
    </source>
</evidence>
<comment type="similarity">
    <text evidence="1">Belongs to the SOS response-associated peptidase family.</text>
</comment>
<evidence type="ECO:0000256" key="7">
    <source>
        <dbReference type="ARBA" id="ARBA00023239"/>
    </source>
</evidence>
<feature type="compositionally biased region" description="Basic and acidic residues" evidence="8">
    <location>
        <begin position="265"/>
        <end position="282"/>
    </location>
</feature>
<keyword evidence="9" id="KW-1185">Reference proteome</keyword>
<keyword evidence="3" id="KW-0227">DNA damage</keyword>
<sequence length="365" mass="41148">MCGRCRCSIRPDDVPRACHLRNTSVRQVDADRYRPGYNVSPGSYLPVLRRESGGDEGYTAAVHCMKWGLIPSFTKKDEKPDHYRMFNARSESIGEKASFRRLIPKNRCLVTVEGFYEWKKGPKKQPYYIHFDDGRPLVFAALYDSWKNSEGEILYTFTIVTTDSSSAIKWLHDRMPVILGDELSTDVWLNGSSDTKFSSLLKPYEKEDLTWYPVTTAMNKASFDGPECIKEIPLKAEEQSNPITNFFSKKGTDGNKQSSKTIKTSTKDSTKNDPQSDVKEEAEAQANVEPSCSGRTVTETRSDVSTISPGSDSKVDLKRDYEKFLDDSKPRTAELGKVSQTPVKKSKVKSGAEKQATLRSYFTKS</sequence>
<gene>
    <name evidence="10" type="primary">LOC110797312</name>
</gene>
<evidence type="ECO:0000256" key="8">
    <source>
        <dbReference type="SAM" id="MobiDB-lite"/>
    </source>
</evidence>
<accession>A0A9R0J153</accession>
<dbReference type="GeneID" id="110797312"/>
<reference evidence="10" key="2">
    <citation type="submission" date="2025-08" db="UniProtKB">
        <authorList>
            <consortium name="RefSeq"/>
        </authorList>
    </citation>
    <scope>IDENTIFICATION</scope>
    <source>
        <tissue evidence="10">Leaf</tissue>
    </source>
</reference>
<evidence type="ECO:0008006" key="11">
    <source>
        <dbReference type="Google" id="ProtNLM"/>
    </source>
</evidence>
<dbReference type="SUPFAM" id="SSF143081">
    <property type="entry name" value="BB1717-like"/>
    <property type="match status" value="1"/>
</dbReference>
<protein>
    <recommendedName>
        <fullName evidence="11">Embryonic stem cell-specific 5-hydroxymethylcytosine-binding protein</fullName>
    </recommendedName>
</protein>
<proteinExistence type="inferred from homology"/>
<evidence type="ECO:0000256" key="5">
    <source>
        <dbReference type="ARBA" id="ARBA00023124"/>
    </source>
</evidence>
<dbReference type="Proteomes" id="UP000813463">
    <property type="component" value="Chromosome 5"/>
</dbReference>
<dbReference type="GO" id="GO:0016829">
    <property type="term" value="F:lyase activity"/>
    <property type="evidence" value="ECO:0007669"/>
    <property type="project" value="UniProtKB-KW"/>
</dbReference>
<dbReference type="PANTHER" id="PTHR13604:SF0">
    <property type="entry name" value="ABASIC SITE PROCESSING PROTEIN HMCES"/>
    <property type="match status" value="1"/>
</dbReference>
<evidence type="ECO:0000313" key="9">
    <source>
        <dbReference type="Proteomes" id="UP000813463"/>
    </source>
</evidence>
<keyword evidence="7" id="KW-0456">Lyase</keyword>
<evidence type="ECO:0000256" key="2">
    <source>
        <dbReference type="ARBA" id="ARBA00022670"/>
    </source>
</evidence>
<evidence type="ECO:0000256" key="3">
    <source>
        <dbReference type="ARBA" id="ARBA00022763"/>
    </source>
</evidence>
<keyword evidence="2" id="KW-0645">Protease</keyword>
<keyword evidence="5" id="KW-0190">Covalent protein-DNA linkage</keyword>
<dbReference type="KEGG" id="soe:110797312"/>
<dbReference type="InterPro" id="IPR003738">
    <property type="entry name" value="SRAP"/>
</dbReference>
<evidence type="ECO:0000256" key="1">
    <source>
        <dbReference type="ARBA" id="ARBA00008136"/>
    </source>
</evidence>
<dbReference type="InterPro" id="IPR036590">
    <property type="entry name" value="SRAP-like"/>
</dbReference>
<keyword evidence="4" id="KW-0378">Hydrolase</keyword>
<evidence type="ECO:0000256" key="6">
    <source>
        <dbReference type="ARBA" id="ARBA00023125"/>
    </source>
</evidence>
<dbReference type="GO" id="GO:0006508">
    <property type="term" value="P:proteolysis"/>
    <property type="evidence" value="ECO:0007669"/>
    <property type="project" value="UniProtKB-KW"/>
</dbReference>
<name>A0A9R0J153_SPIOL</name>
<dbReference type="PANTHER" id="PTHR13604">
    <property type="entry name" value="DC12-RELATED"/>
    <property type="match status" value="1"/>
</dbReference>
<dbReference type="GO" id="GO:0008233">
    <property type="term" value="F:peptidase activity"/>
    <property type="evidence" value="ECO:0007669"/>
    <property type="project" value="UniProtKB-KW"/>
</dbReference>
<dbReference type="RefSeq" id="XP_021858110.2">
    <property type="nucleotide sequence ID" value="XM_022002418.2"/>
</dbReference>
<feature type="compositionally biased region" description="Basic and acidic residues" evidence="8">
    <location>
        <begin position="313"/>
        <end position="334"/>
    </location>
</feature>
<keyword evidence="6" id="KW-0238">DNA-binding</keyword>
<dbReference type="Pfam" id="PF02586">
    <property type="entry name" value="SRAP"/>
    <property type="match status" value="1"/>
</dbReference>
<feature type="region of interest" description="Disordered" evidence="8">
    <location>
        <begin position="240"/>
        <end position="365"/>
    </location>
</feature>
<reference evidence="9" key="1">
    <citation type="journal article" date="2021" name="Nat. Commun.">
        <title>Genomic analyses provide insights into spinach domestication and the genetic basis of agronomic traits.</title>
        <authorList>
            <person name="Cai X."/>
            <person name="Sun X."/>
            <person name="Xu C."/>
            <person name="Sun H."/>
            <person name="Wang X."/>
            <person name="Ge C."/>
            <person name="Zhang Z."/>
            <person name="Wang Q."/>
            <person name="Fei Z."/>
            <person name="Jiao C."/>
            <person name="Wang Q."/>
        </authorList>
    </citation>
    <scope>NUCLEOTIDE SEQUENCE [LARGE SCALE GENOMIC DNA]</scope>
    <source>
        <strain evidence="9">cv. Varoflay</strain>
    </source>
</reference>
<dbReference type="Gene3D" id="3.90.1680.10">
    <property type="entry name" value="SOS response associated peptidase-like"/>
    <property type="match status" value="1"/>
</dbReference>
<organism evidence="9 10">
    <name type="scientific">Spinacia oleracea</name>
    <name type="common">Spinach</name>
    <dbReference type="NCBI Taxonomy" id="3562"/>
    <lineage>
        <taxon>Eukaryota</taxon>
        <taxon>Viridiplantae</taxon>
        <taxon>Streptophyta</taxon>
        <taxon>Embryophyta</taxon>
        <taxon>Tracheophyta</taxon>
        <taxon>Spermatophyta</taxon>
        <taxon>Magnoliopsida</taxon>
        <taxon>eudicotyledons</taxon>
        <taxon>Gunneridae</taxon>
        <taxon>Pentapetalae</taxon>
        <taxon>Caryophyllales</taxon>
        <taxon>Chenopodiaceae</taxon>
        <taxon>Chenopodioideae</taxon>
        <taxon>Anserineae</taxon>
        <taxon>Spinacia</taxon>
    </lineage>
</organism>